<dbReference type="GO" id="GO:0034332">
    <property type="term" value="P:adherens junction organization"/>
    <property type="evidence" value="ECO:0007669"/>
    <property type="project" value="TreeGrafter"/>
</dbReference>
<dbReference type="GO" id="GO:0016477">
    <property type="term" value="P:cell migration"/>
    <property type="evidence" value="ECO:0007669"/>
    <property type="project" value="TreeGrafter"/>
</dbReference>
<dbReference type="GO" id="GO:0007156">
    <property type="term" value="P:homophilic cell adhesion via plasma membrane adhesion molecules"/>
    <property type="evidence" value="ECO:0007669"/>
    <property type="project" value="InterPro"/>
</dbReference>
<evidence type="ECO:0000313" key="16">
    <source>
        <dbReference type="Proteomes" id="UP000504611"/>
    </source>
</evidence>
<protein>
    <submittedName>
        <fullName evidence="17">Cadherin-15-like isoform X2</fullName>
    </submittedName>
</protein>
<keyword evidence="9" id="KW-0965">Cell junction</keyword>
<keyword evidence="12" id="KW-0325">Glycoprotein</keyword>
<evidence type="ECO:0000256" key="1">
    <source>
        <dbReference type="ARBA" id="ARBA00004251"/>
    </source>
</evidence>
<evidence type="ECO:0000256" key="13">
    <source>
        <dbReference type="RuleBase" id="RU004357"/>
    </source>
</evidence>
<dbReference type="GeneID" id="104955020"/>
<dbReference type="GO" id="GO:0016339">
    <property type="term" value="P:calcium-dependent cell-cell adhesion via plasma membrane cell adhesion molecules"/>
    <property type="evidence" value="ECO:0007669"/>
    <property type="project" value="TreeGrafter"/>
</dbReference>
<dbReference type="FunFam" id="4.10.900.10:FF:000001">
    <property type="entry name" value="Cadherin 2"/>
    <property type="match status" value="1"/>
</dbReference>
<dbReference type="InterPro" id="IPR039808">
    <property type="entry name" value="Cadherin"/>
</dbReference>
<feature type="compositionally biased region" description="Pro residues" evidence="14">
    <location>
        <begin position="39"/>
        <end position="48"/>
    </location>
</feature>
<feature type="domain" description="Cadherin Y-type LIR-motif" evidence="15">
    <location>
        <begin position="63"/>
        <end position="122"/>
    </location>
</feature>
<keyword evidence="4" id="KW-0812">Transmembrane</keyword>
<evidence type="ECO:0000313" key="17">
    <source>
        <dbReference type="RefSeq" id="XP_010780546.1"/>
    </source>
</evidence>
<comment type="subcellular location">
    <subcellularLocation>
        <location evidence="2">Cell junction</location>
        <location evidence="2">Adherens junction</location>
    </subcellularLocation>
    <subcellularLocation>
        <location evidence="1">Cell membrane</location>
        <topology evidence="1">Single-pass type I membrane protein</topology>
    </subcellularLocation>
</comment>
<name>A0A6I9P1Z8_9TELE</name>
<dbReference type="Proteomes" id="UP000504611">
    <property type="component" value="Unplaced"/>
</dbReference>
<dbReference type="GO" id="GO:0005912">
    <property type="term" value="C:adherens junction"/>
    <property type="evidence" value="ECO:0007669"/>
    <property type="project" value="UniProtKB-SubCell"/>
</dbReference>
<evidence type="ECO:0000256" key="3">
    <source>
        <dbReference type="ARBA" id="ARBA00022475"/>
    </source>
</evidence>
<dbReference type="PANTHER" id="PTHR24027">
    <property type="entry name" value="CADHERIN-23"/>
    <property type="match status" value="1"/>
</dbReference>
<dbReference type="OrthoDB" id="6079678at2759"/>
<keyword evidence="7" id="KW-0106">Calcium</keyword>
<dbReference type="InterPro" id="IPR000233">
    <property type="entry name" value="Cadherin_Y-type_LIR"/>
</dbReference>
<dbReference type="GO" id="GO:0005509">
    <property type="term" value="F:calcium ion binding"/>
    <property type="evidence" value="ECO:0007669"/>
    <property type="project" value="InterPro"/>
</dbReference>
<dbReference type="RefSeq" id="XP_010780546.1">
    <property type="nucleotide sequence ID" value="XM_010782244.1"/>
</dbReference>
<evidence type="ECO:0000256" key="2">
    <source>
        <dbReference type="ARBA" id="ARBA00004536"/>
    </source>
</evidence>
<comment type="function">
    <text evidence="13">Cadherins are calcium-dependent cell adhesion proteins.</text>
</comment>
<dbReference type="PANTHER" id="PTHR24027:SF300">
    <property type="entry name" value="CADHERIN-15"/>
    <property type="match status" value="1"/>
</dbReference>
<evidence type="ECO:0000256" key="4">
    <source>
        <dbReference type="ARBA" id="ARBA00022692"/>
    </source>
</evidence>
<evidence type="ECO:0000259" key="15">
    <source>
        <dbReference type="Pfam" id="PF01049"/>
    </source>
</evidence>
<dbReference type="Pfam" id="PF01049">
    <property type="entry name" value="CADH_Y-type_LIR"/>
    <property type="match status" value="1"/>
</dbReference>
<keyword evidence="10" id="KW-1133">Transmembrane helix</keyword>
<keyword evidence="3" id="KW-1003">Cell membrane</keyword>
<dbReference type="AlphaFoldDB" id="A0A6I9P1Z8"/>
<evidence type="ECO:0000256" key="14">
    <source>
        <dbReference type="SAM" id="MobiDB-lite"/>
    </source>
</evidence>
<dbReference type="GO" id="GO:0044331">
    <property type="term" value="P:cell-cell adhesion mediated by cadherin"/>
    <property type="evidence" value="ECO:0007669"/>
    <property type="project" value="TreeGrafter"/>
</dbReference>
<evidence type="ECO:0000256" key="12">
    <source>
        <dbReference type="ARBA" id="ARBA00023180"/>
    </source>
</evidence>
<keyword evidence="6" id="KW-0677">Repeat</keyword>
<evidence type="ECO:0000256" key="10">
    <source>
        <dbReference type="ARBA" id="ARBA00022989"/>
    </source>
</evidence>
<dbReference type="GO" id="GO:0008013">
    <property type="term" value="F:beta-catenin binding"/>
    <property type="evidence" value="ECO:0007669"/>
    <property type="project" value="TreeGrafter"/>
</dbReference>
<evidence type="ECO:0000256" key="11">
    <source>
        <dbReference type="ARBA" id="ARBA00023136"/>
    </source>
</evidence>
<organism evidence="16 17">
    <name type="scientific">Notothenia coriiceps</name>
    <name type="common">black rockcod</name>
    <dbReference type="NCBI Taxonomy" id="8208"/>
    <lineage>
        <taxon>Eukaryota</taxon>
        <taxon>Metazoa</taxon>
        <taxon>Chordata</taxon>
        <taxon>Craniata</taxon>
        <taxon>Vertebrata</taxon>
        <taxon>Euteleostomi</taxon>
        <taxon>Actinopterygii</taxon>
        <taxon>Neopterygii</taxon>
        <taxon>Teleostei</taxon>
        <taxon>Neoteleostei</taxon>
        <taxon>Acanthomorphata</taxon>
        <taxon>Eupercaria</taxon>
        <taxon>Perciformes</taxon>
        <taxon>Notothenioidei</taxon>
        <taxon>Nototheniidae</taxon>
        <taxon>Notothenia</taxon>
    </lineage>
</organism>
<dbReference type="GO" id="GO:0000902">
    <property type="term" value="P:cell morphogenesis"/>
    <property type="evidence" value="ECO:0007669"/>
    <property type="project" value="TreeGrafter"/>
</dbReference>
<keyword evidence="16" id="KW-1185">Reference proteome</keyword>
<evidence type="ECO:0000256" key="8">
    <source>
        <dbReference type="ARBA" id="ARBA00022889"/>
    </source>
</evidence>
<dbReference type="GO" id="GO:0007043">
    <property type="term" value="P:cell-cell junction assembly"/>
    <property type="evidence" value="ECO:0007669"/>
    <property type="project" value="TreeGrafter"/>
</dbReference>
<sequence>MLWNPLEAPSTPGSYYPGSAVPRGKQPLRKDAPHNLPSPIYPRRPPADPTDIEDYINDGLEAADNDPNVPPYDTALIYDYEGEGSLAGSLSSIASGSSDGDQDYDYLNDWGPRFKKLANMYDPR</sequence>
<keyword evidence="5" id="KW-0479">Metal-binding</keyword>
<evidence type="ECO:0000256" key="6">
    <source>
        <dbReference type="ARBA" id="ARBA00022737"/>
    </source>
</evidence>
<reference evidence="17" key="1">
    <citation type="submission" date="2025-08" db="UniProtKB">
        <authorList>
            <consortium name="RefSeq"/>
        </authorList>
    </citation>
    <scope>IDENTIFICATION</scope>
    <source>
        <tissue evidence="17">Muscle</tissue>
    </source>
</reference>
<dbReference type="Gene3D" id="4.10.900.10">
    <property type="entry name" value="TCF3-CBD (Catenin binding domain)"/>
    <property type="match status" value="1"/>
</dbReference>
<dbReference type="GO" id="GO:0045296">
    <property type="term" value="F:cadherin binding"/>
    <property type="evidence" value="ECO:0007669"/>
    <property type="project" value="TreeGrafter"/>
</dbReference>
<evidence type="ECO:0000256" key="5">
    <source>
        <dbReference type="ARBA" id="ARBA00022723"/>
    </source>
</evidence>
<dbReference type="GO" id="GO:0002009">
    <property type="term" value="P:morphogenesis of an epithelium"/>
    <property type="evidence" value="ECO:0007669"/>
    <property type="project" value="UniProtKB-ARBA"/>
</dbReference>
<accession>A0A6I9P1Z8</accession>
<gene>
    <name evidence="17" type="primary">LOC104955020</name>
</gene>
<dbReference type="GO" id="GO:0016342">
    <property type="term" value="C:catenin complex"/>
    <property type="evidence" value="ECO:0007669"/>
    <property type="project" value="TreeGrafter"/>
</dbReference>
<evidence type="ECO:0000256" key="7">
    <source>
        <dbReference type="ARBA" id="ARBA00022837"/>
    </source>
</evidence>
<dbReference type="InterPro" id="IPR027397">
    <property type="entry name" value="Catenin-bd_sf"/>
</dbReference>
<feature type="region of interest" description="Disordered" evidence="14">
    <location>
        <begin position="1"/>
        <end position="52"/>
    </location>
</feature>
<keyword evidence="8" id="KW-0130">Cell adhesion</keyword>
<proteinExistence type="predicted"/>
<evidence type="ECO:0000256" key="9">
    <source>
        <dbReference type="ARBA" id="ARBA00022949"/>
    </source>
</evidence>
<keyword evidence="11" id="KW-0472">Membrane</keyword>